<dbReference type="EMBL" id="JACJTU010000017">
    <property type="protein sequence ID" value="MBD2735871.1"/>
    <property type="molecule type" value="Genomic_DNA"/>
</dbReference>
<name>A0ABR8KAR0_9NOSO</name>
<reference evidence="1 2" key="1">
    <citation type="journal article" date="2020" name="ISME J.">
        <title>Comparative genomics reveals insights into cyanobacterial evolution and habitat adaptation.</title>
        <authorList>
            <person name="Chen M.Y."/>
            <person name="Teng W.K."/>
            <person name="Zhao L."/>
            <person name="Hu C.X."/>
            <person name="Zhou Y.K."/>
            <person name="Han B.P."/>
            <person name="Song L.R."/>
            <person name="Shu W.S."/>
        </authorList>
    </citation>
    <scope>NUCLEOTIDE SEQUENCE [LARGE SCALE GENOMIC DNA]</scope>
    <source>
        <strain evidence="1 2">FACHB-159</strain>
    </source>
</reference>
<dbReference type="RefSeq" id="WP_190956538.1">
    <property type="nucleotide sequence ID" value="NZ_JACJTU010000017.1"/>
</dbReference>
<dbReference type="Proteomes" id="UP000637383">
    <property type="component" value="Unassembled WGS sequence"/>
</dbReference>
<protein>
    <submittedName>
        <fullName evidence="1">Uncharacterized protein</fullName>
    </submittedName>
</protein>
<organism evidence="1 2">
    <name type="scientific">Nostoc paludosum FACHB-159</name>
    <dbReference type="NCBI Taxonomy" id="2692908"/>
    <lineage>
        <taxon>Bacteria</taxon>
        <taxon>Bacillati</taxon>
        <taxon>Cyanobacteriota</taxon>
        <taxon>Cyanophyceae</taxon>
        <taxon>Nostocales</taxon>
        <taxon>Nostocaceae</taxon>
        <taxon>Nostoc</taxon>
    </lineage>
</organism>
<evidence type="ECO:0000313" key="1">
    <source>
        <dbReference type="EMBL" id="MBD2735871.1"/>
    </source>
</evidence>
<keyword evidence="2" id="KW-1185">Reference proteome</keyword>
<gene>
    <name evidence="1" type="ORF">H6H03_18580</name>
</gene>
<accession>A0ABR8KAR0</accession>
<evidence type="ECO:0000313" key="2">
    <source>
        <dbReference type="Proteomes" id="UP000637383"/>
    </source>
</evidence>
<sequence length="147" mass="17075">MRDEVHEILIDIIQRWLEQDSDPPSCRLLSRSVSLTELIEIKTIKEQEQTTYQNACFQAGQRWQQSLKIRACGGDLVCVPFLAQIKIKYGLERLKQQIDSDVLATSTNWCNQYGWTDLFIFEGRFWAFPHNAVLPLPISEASYRNPI</sequence>
<proteinExistence type="predicted"/>
<comment type="caution">
    <text evidence="1">The sequence shown here is derived from an EMBL/GenBank/DDBJ whole genome shotgun (WGS) entry which is preliminary data.</text>
</comment>